<dbReference type="InterPro" id="IPR011989">
    <property type="entry name" value="ARM-like"/>
</dbReference>
<dbReference type="AlphaFoldDB" id="A0A926US98"/>
<keyword evidence="4" id="KW-1185">Reference proteome</keyword>
<keyword evidence="1" id="KW-0042">Antenna complex</keyword>
<evidence type="ECO:0000256" key="2">
    <source>
        <dbReference type="ARBA" id="ARBA00022738"/>
    </source>
</evidence>
<keyword evidence="2" id="KW-0605">Phycobilisome</keyword>
<dbReference type="GO" id="GO:0016491">
    <property type="term" value="F:oxidoreductase activity"/>
    <property type="evidence" value="ECO:0007669"/>
    <property type="project" value="TreeGrafter"/>
</dbReference>
<proteinExistence type="predicted"/>
<dbReference type="InterPro" id="IPR016024">
    <property type="entry name" value="ARM-type_fold"/>
</dbReference>
<evidence type="ECO:0000313" key="3">
    <source>
        <dbReference type="EMBL" id="MBD2149788.1"/>
    </source>
</evidence>
<dbReference type="SMART" id="SM00567">
    <property type="entry name" value="EZ_HEAT"/>
    <property type="match status" value="5"/>
</dbReference>
<sequence>MSETFSTLREQLATAETGLRMKAVHASRSLELTQRFELMAIASIDPYARIRYDAISQLGTIGNVDLETSLEILSKCLFTDPELDVRAAAAASLGSLHLTQAFDQLKTAYQSTNDWMFQFSIIAAIGELGAPEGFEFLIEALQSSNELVKIAAIGSLGDLGNPAAVDLLIPLAADPDWQIRHRVAQSLAQLGGDAVKATLEQLANDPMPQVAEATRSLLS</sequence>
<reference evidence="3" key="2">
    <citation type="submission" date="2020-08" db="EMBL/GenBank/DDBJ databases">
        <authorList>
            <person name="Chen M."/>
            <person name="Teng W."/>
            <person name="Zhao L."/>
            <person name="Hu C."/>
            <person name="Zhou Y."/>
            <person name="Han B."/>
            <person name="Song L."/>
            <person name="Shu W."/>
        </authorList>
    </citation>
    <scope>NUCLEOTIDE SEQUENCE</scope>
    <source>
        <strain evidence="3">FACHB-1277</strain>
    </source>
</reference>
<dbReference type="Gene3D" id="1.25.10.10">
    <property type="entry name" value="Leucine-rich Repeat Variant"/>
    <property type="match status" value="1"/>
</dbReference>
<protein>
    <submittedName>
        <fullName evidence="3">HEAT repeat domain-containing protein</fullName>
    </submittedName>
</protein>
<name>A0A926US98_9CYAN</name>
<dbReference type="PANTHER" id="PTHR12697:SF39">
    <property type="entry name" value="SLR1687 PROTEIN"/>
    <property type="match status" value="1"/>
</dbReference>
<gene>
    <name evidence="3" type="ORF">H6F44_06560</name>
</gene>
<dbReference type="Pfam" id="PF13646">
    <property type="entry name" value="HEAT_2"/>
    <property type="match status" value="2"/>
</dbReference>
<reference evidence="3" key="1">
    <citation type="journal article" date="2015" name="ISME J.">
        <title>Draft Genome Sequence of Streptomyces incarnatus NRRL8089, which Produces the Nucleoside Antibiotic Sinefungin.</title>
        <authorList>
            <person name="Oshima K."/>
            <person name="Hattori M."/>
            <person name="Shimizu H."/>
            <person name="Fukuda K."/>
            <person name="Nemoto M."/>
            <person name="Inagaki K."/>
            <person name="Tamura T."/>
        </authorList>
    </citation>
    <scope>NUCLEOTIDE SEQUENCE</scope>
    <source>
        <strain evidence="3">FACHB-1277</strain>
    </source>
</reference>
<organism evidence="3 4">
    <name type="scientific">Pseudanabaena cinerea FACHB-1277</name>
    <dbReference type="NCBI Taxonomy" id="2949581"/>
    <lineage>
        <taxon>Bacteria</taxon>
        <taxon>Bacillati</taxon>
        <taxon>Cyanobacteriota</taxon>
        <taxon>Cyanophyceae</taxon>
        <taxon>Pseudanabaenales</taxon>
        <taxon>Pseudanabaenaceae</taxon>
        <taxon>Pseudanabaena</taxon>
        <taxon>Pseudanabaena cinerea</taxon>
    </lineage>
</organism>
<dbReference type="InterPro" id="IPR004155">
    <property type="entry name" value="PBS_lyase_HEAT"/>
</dbReference>
<dbReference type="PANTHER" id="PTHR12697">
    <property type="entry name" value="PBS LYASE HEAT-LIKE PROTEIN"/>
    <property type="match status" value="1"/>
</dbReference>
<dbReference type="GO" id="GO:0030089">
    <property type="term" value="C:phycobilisome"/>
    <property type="evidence" value="ECO:0007669"/>
    <property type="project" value="UniProtKB-KW"/>
</dbReference>
<dbReference type="SUPFAM" id="SSF48371">
    <property type="entry name" value="ARM repeat"/>
    <property type="match status" value="1"/>
</dbReference>
<comment type="caution">
    <text evidence="3">The sequence shown here is derived from an EMBL/GenBank/DDBJ whole genome shotgun (WGS) entry which is preliminary data.</text>
</comment>
<evidence type="ECO:0000313" key="4">
    <source>
        <dbReference type="Proteomes" id="UP000631421"/>
    </source>
</evidence>
<dbReference type="Proteomes" id="UP000631421">
    <property type="component" value="Unassembled WGS sequence"/>
</dbReference>
<evidence type="ECO:0000256" key="1">
    <source>
        <dbReference type="ARBA" id="ARBA00022549"/>
    </source>
</evidence>
<dbReference type="EMBL" id="JACJPY010000013">
    <property type="protein sequence ID" value="MBD2149788.1"/>
    <property type="molecule type" value="Genomic_DNA"/>
</dbReference>
<dbReference type="RefSeq" id="WP_190350159.1">
    <property type="nucleotide sequence ID" value="NZ_JACJPY010000013.1"/>
</dbReference>
<accession>A0A926US98</accession>